<dbReference type="PANTHER" id="PTHR43625:SF77">
    <property type="entry name" value="ALDO-KETO REDUCTASE"/>
    <property type="match status" value="1"/>
</dbReference>
<evidence type="ECO:0000256" key="1">
    <source>
        <dbReference type="ARBA" id="ARBA00023002"/>
    </source>
</evidence>
<comment type="caution">
    <text evidence="3">The sequence shown here is derived from an EMBL/GenBank/DDBJ whole genome shotgun (WGS) entry which is preliminary data.</text>
</comment>
<dbReference type="InterPro" id="IPR023210">
    <property type="entry name" value="NADP_OxRdtase_dom"/>
</dbReference>
<dbReference type="PANTHER" id="PTHR43625">
    <property type="entry name" value="AFLATOXIN B1 ALDEHYDE REDUCTASE"/>
    <property type="match status" value="1"/>
</dbReference>
<reference evidence="3 4" key="1">
    <citation type="submission" date="2018-06" db="EMBL/GenBank/DDBJ databases">
        <authorList>
            <person name="Pothier F. J."/>
        </authorList>
    </citation>
    <scope>NUCLEOTIDE SEQUENCE [LARGE SCALE GENOMIC DNA]</scope>
    <source>
        <strain evidence="3 4">CPBF 424</strain>
    </source>
</reference>
<dbReference type="SUPFAM" id="SSF51430">
    <property type="entry name" value="NAD(P)-linked oxidoreductase"/>
    <property type="match status" value="1"/>
</dbReference>
<dbReference type="GO" id="GO:0005737">
    <property type="term" value="C:cytoplasm"/>
    <property type="evidence" value="ECO:0007669"/>
    <property type="project" value="TreeGrafter"/>
</dbReference>
<organism evidence="3 4">
    <name type="scientific">Xanthomonas euroxanthea</name>
    <dbReference type="NCBI Taxonomy" id="2259622"/>
    <lineage>
        <taxon>Bacteria</taxon>
        <taxon>Pseudomonadati</taxon>
        <taxon>Pseudomonadota</taxon>
        <taxon>Gammaproteobacteria</taxon>
        <taxon>Lysobacterales</taxon>
        <taxon>Lysobacteraceae</taxon>
        <taxon>Xanthomonas</taxon>
    </lineage>
</organism>
<dbReference type="PRINTS" id="PR00069">
    <property type="entry name" value="ALDKETRDTASE"/>
</dbReference>
<protein>
    <submittedName>
        <fullName evidence="3">Aldo/keto reductase</fullName>
    </submittedName>
</protein>
<name>A0AA46C8J6_9XANT</name>
<accession>A0AA46C8J6</accession>
<gene>
    <name evidence="3" type="ORF">CPBF424_21970</name>
</gene>
<dbReference type="InterPro" id="IPR036812">
    <property type="entry name" value="NAD(P)_OxRdtase_dom_sf"/>
</dbReference>
<evidence type="ECO:0000259" key="2">
    <source>
        <dbReference type="Pfam" id="PF00248"/>
    </source>
</evidence>
<dbReference type="Gene3D" id="3.20.20.100">
    <property type="entry name" value="NADP-dependent oxidoreductase domain"/>
    <property type="match status" value="1"/>
</dbReference>
<evidence type="ECO:0000313" key="4">
    <source>
        <dbReference type="Proteomes" id="UP000254168"/>
    </source>
</evidence>
<sequence>MIKLVHAAFDQGVTMFDTAEAYPNDNEALIGEAIAPFRGDVKVVTKFGWNLGREPNRTVNSRPEVIRAVAEASLKKLRTDVIDLFYQHRVDPAVPIEDVAGTVKDLIAEGKVLHFGMSEASAATIRRAHTVQPVSAVQSEYSLLWRGPEAEVLPLCEELGIGFVPFTPLGAGFLAGAIDDSTQFGGDDLRNRIPRLMEPARHANLAVVMLAREWAQRKGATVAQISLAWLMAQRPWIVPIPGTTQLAHLKENVGAAAVQFTPLELSEFNTALSKIQVQGARLSPASLALTGL</sequence>
<dbReference type="InterPro" id="IPR020471">
    <property type="entry name" value="AKR"/>
</dbReference>
<dbReference type="Proteomes" id="UP000254168">
    <property type="component" value="Unassembled WGS sequence"/>
</dbReference>
<dbReference type="EMBL" id="UIHB01000002">
    <property type="protein sequence ID" value="SUZ28381.1"/>
    <property type="molecule type" value="Genomic_DNA"/>
</dbReference>
<proteinExistence type="predicted"/>
<dbReference type="InterPro" id="IPR050791">
    <property type="entry name" value="Aldo-Keto_reductase"/>
</dbReference>
<evidence type="ECO:0000313" key="3">
    <source>
        <dbReference type="EMBL" id="SUZ28381.1"/>
    </source>
</evidence>
<dbReference type="Pfam" id="PF00248">
    <property type="entry name" value="Aldo_ket_red"/>
    <property type="match status" value="1"/>
</dbReference>
<dbReference type="GO" id="GO:0016491">
    <property type="term" value="F:oxidoreductase activity"/>
    <property type="evidence" value="ECO:0007669"/>
    <property type="project" value="UniProtKB-KW"/>
</dbReference>
<dbReference type="AlphaFoldDB" id="A0AA46C8J6"/>
<keyword evidence="1" id="KW-0560">Oxidoreductase</keyword>
<keyword evidence="4" id="KW-1185">Reference proteome</keyword>
<feature type="domain" description="NADP-dependent oxidoreductase" evidence="2">
    <location>
        <begin position="2"/>
        <end position="269"/>
    </location>
</feature>